<keyword evidence="3" id="KW-1185">Reference proteome</keyword>
<sequence length="65" mass="7149">MTFPEEDLPRPAKKLLSPPVLDTLGVEELTAYIATLEEEIARVRQAIAAKQAHAAAAAMFFKPRD</sequence>
<protein>
    <submittedName>
        <fullName evidence="2">Uncharacterized small protein (DUF1192 family)</fullName>
    </submittedName>
</protein>
<dbReference type="Proteomes" id="UP000553706">
    <property type="component" value="Unassembled WGS sequence"/>
</dbReference>
<dbReference type="EMBL" id="JACHFJ010000011">
    <property type="protein sequence ID" value="MBB5373961.1"/>
    <property type="molecule type" value="Genomic_DNA"/>
</dbReference>
<gene>
    <name evidence="2" type="ORF">HNP71_002228</name>
</gene>
<proteinExistence type="predicted"/>
<evidence type="ECO:0000256" key="1">
    <source>
        <dbReference type="SAM" id="Coils"/>
    </source>
</evidence>
<keyword evidence="1" id="KW-0175">Coiled coil</keyword>
<dbReference type="AlphaFoldDB" id="A0A840VQT8"/>
<reference evidence="2 3" key="1">
    <citation type="submission" date="2020-08" db="EMBL/GenBank/DDBJ databases">
        <title>Genomic Encyclopedia of Type Strains, Phase IV (KMG-IV): sequencing the most valuable type-strain genomes for metagenomic binning, comparative biology and taxonomic classification.</title>
        <authorList>
            <person name="Goeker M."/>
        </authorList>
    </citation>
    <scope>NUCLEOTIDE SEQUENCE [LARGE SCALE GENOMIC DNA]</scope>
    <source>
        <strain evidence="2 3">DSM 27026</strain>
    </source>
</reference>
<accession>A0A840VQT8</accession>
<dbReference type="InterPro" id="IPR009579">
    <property type="entry name" value="DUF1192"/>
</dbReference>
<name>A0A840VQT8_9PROT</name>
<organism evidence="2 3">
    <name type="scientific">Acidocella aromatica</name>
    <dbReference type="NCBI Taxonomy" id="1303579"/>
    <lineage>
        <taxon>Bacteria</taxon>
        <taxon>Pseudomonadati</taxon>
        <taxon>Pseudomonadota</taxon>
        <taxon>Alphaproteobacteria</taxon>
        <taxon>Acetobacterales</taxon>
        <taxon>Acidocellaceae</taxon>
        <taxon>Acidocella</taxon>
    </lineage>
</organism>
<comment type="caution">
    <text evidence="2">The sequence shown here is derived from an EMBL/GenBank/DDBJ whole genome shotgun (WGS) entry which is preliminary data.</text>
</comment>
<dbReference type="RefSeq" id="WP_183266983.1">
    <property type="nucleotide sequence ID" value="NZ_JACHFJ010000011.1"/>
</dbReference>
<evidence type="ECO:0000313" key="2">
    <source>
        <dbReference type="EMBL" id="MBB5373961.1"/>
    </source>
</evidence>
<evidence type="ECO:0000313" key="3">
    <source>
        <dbReference type="Proteomes" id="UP000553706"/>
    </source>
</evidence>
<feature type="coiled-coil region" evidence="1">
    <location>
        <begin position="26"/>
        <end position="53"/>
    </location>
</feature>
<dbReference type="Pfam" id="PF06698">
    <property type="entry name" value="DUF1192"/>
    <property type="match status" value="1"/>
</dbReference>